<protein>
    <submittedName>
        <fullName evidence="2">Phage protein D</fullName>
    </submittedName>
</protein>
<evidence type="ECO:0000313" key="3">
    <source>
        <dbReference type="Proteomes" id="UP000254209"/>
    </source>
</evidence>
<feature type="compositionally biased region" description="Basic residues" evidence="1">
    <location>
        <begin position="253"/>
        <end position="263"/>
    </location>
</feature>
<feature type="region of interest" description="Disordered" evidence="1">
    <location>
        <begin position="243"/>
        <end position="269"/>
    </location>
</feature>
<dbReference type="STRING" id="1120980.GCA_000745955_00805"/>
<dbReference type="EMBL" id="UFSO01000003">
    <property type="protein sequence ID" value="SSY80138.1"/>
    <property type="molecule type" value="Genomic_DNA"/>
</dbReference>
<keyword evidence="3" id="KW-1185">Reference proteome</keyword>
<dbReference type="Gene3D" id="3.55.50.10">
    <property type="entry name" value="Baseplate protein-like domains"/>
    <property type="match status" value="1"/>
</dbReference>
<dbReference type="PANTHER" id="PTHR35862:SF1">
    <property type="entry name" value="FELS-2 PROPHAGE PROTEIN"/>
    <property type="match status" value="1"/>
</dbReference>
<dbReference type="InterPro" id="IPR052726">
    <property type="entry name" value="Phage_Baseplate_Hub"/>
</dbReference>
<dbReference type="Pfam" id="PF05954">
    <property type="entry name" value="Phage_GPD"/>
    <property type="match status" value="1"/>
</dbReference>
<name>A0A376BTI5_9NEIS</name>
<organism evidence="2 3">
    <name type="scientific">Alysiella crassa</name>
    <dbReference type="NCBI Taxonomy" id="153491"/>
    <lineage>
        <taxon>Bacteria</taxon>
        <taxon>Pseudomonadati</taxon>
        <taxon>Pseudomonadota</taxon>
        <taxon>Betaproteobacteria</taxon>
        <taxon>Neisseriales</taxon>
        <taxon>Neisseriaceae</taxon>
        <taxon>Alysiella</taxon>
    </lineage>
</organism>
<evidence type="ECO:0000256" key="1">
    <source>
        <dbReference type="SAM" id="MobiDB-lite"/>
    </source>
</evidence>
<accession>A0A376BTI5</accession>
<dbReference type="PANTHER" id="PTHR35862">
    <property type="entry name" value="FELS-2 PROPHAGE PROTEIN"/>
    <property type="match status" value="1"/>
</dbReference>
<reference evidence="2 3" key="1">
    <citation type="submission" date="2018-06" db="EMBL/GenBank/DDBJ databases">
        <authorList>
            <consortium name="Pathogen Informatics"/>
            <person name="Doyle S."/>
        </authorList>
    </citation>
    <scope>NUCLEOTIDE SEQUENCE [LARGE SCALE GENOMIC DNA]</scope>
    <source>
        <strain evidence="2 3">NCTC10283</strain>
    </source>
</reference>
<dbReference type="SUPFAM" id="SSF69279">
    <property type="entry name" value="Phage tail proteins"/>
    <property type="match status" value="1"/>
</dbReference>
<dbReference type="AlphaFoldDB" id="A0A376BTI5"/>
<dbReference type="Gene3D" id="4.10.220.110">
    <property type="match status" value="1"/>
</dbReference>
<dbReference type="RefSeq" id="WP_034291846.1">
    <property type="nucleotide sequence ID" value="NZ_CP091519.2"/>
</dbReference>
<gene>
    <name evidence="2" type="ORF">NCTC10283_01692</name>
</gene>
<dbReference type="Gene3D" id="2.30.110.50">
    <property type="match status" value="1"/>
</dbReference>
<proteinExistence type="predicted"/>
<evidence type="ECO:0000313" key="2">
    <source>
        <dbReference type="EMBL" id="SSY80138.1"/>
    </source>
</evidence>
<dbReference type="Proteomes" id="UP000254209">
    <property type="component" value="Unassembled WGS sequence"/>
</dbReference>
<dbReference type="OrthoDB" id="4070623at2"/>
<sequence>MDALNLVSNLISGSLNANQHPVTRPDFLLQYEQKNITADVAPYLLSVIYTDYLAEQSDELQIEFEDVDGRWLRSWYPEQGDKLTMSMGDQFTGLIKWGSFEIAEIEYNQESSGHRVLLKALATGISKANRTNQPKSYEKTTLAEIVRTVAKRLKLNVSGTVREIKIDRVTQYQERDVEFLTRLAKDYGHSFKIVGDTLVFADRAELVEREAVAVLDPTDVLRVRLRDLIKGVPQAVEVRGYDPKTKKTVTSTKHAKPRRKSAKKPTTTDTLKITANKGESQAQLDQRAQSALDDAQDEQCAGTITLFGNAKLVAGQMIELKRYGKLSGRYLVKQARHEYNRASGYLTEIEVKMIEYIDEEKEQQNVQAA</sequence>